<dbReference type="SUPFAM" id="SSF53790">
    <property type="entry name" value="Tetrapyrrole methylase"/>
    <property type="match status" value="1"/>
</dbReference>
<dbReference type="RefSeq" id="WP_041069790.1">
    <property type="nucleotide sequence ID" value="NZ_AP010872.1"/>
</dbReference>
<evidence type="ECO:0000256" key="4">
    <source>
        <dbReference type="ARBA" id="ARBA00022679"/>
    </source>
</evidence>
<dbReference type="InterPro" id="IPR008189">
    <property type="entry name" value="rRNA_ssu_MeTfrase_I"/>
</dbReference>
<protein>
    <recommendedName>
        <fullName evidence="6">Ribosomal RNA small subunit methyltransferase I</fullName>
        <ecNumber evidence="6">2.1.1.198</ecNumber>
    </recommendedName>
    <alternativeName>
        <fullName evidence="6">16S rRNA 2'-O-ribose C1402 methyltransferase</fullName>
    </alternativeName>
    <alternativeName>
        <fullName evidence="6">rRNA (cytidine-2'-O-)-methyltransferase RsmI</fullName>
    </alternativeName>
</protein>
<accession>C5WDL3</accession>
<evidence type="ECO:0000256" key="2">
    <source>
        <dbReference type="ARBA" id="ARBA00022552"/>
    </source>
</evidence>
<keyword evidence="3 6" id="KW-0489">Methyltransferase</keyword>
<dbReference type="Pfam" id="PF00590">
    <property type="entry name" value="TP_methylase"/>
    <property type="match status" value="1"/>
</dbReference>
<dbReference type="Gene3D" id="3.30.950.10">
    <property type="entry name" value="Methyltransferase, Cobalt-precorrin-4 Transmethylase, Domain 2"/>
    <property type="match status" value="1"/>
</dbReference>
<dbReference type="EMBL" id="AP010872">
    <property type="protein sequence ID" value="BAH83419.1"/>
    <property type="molecule type" value="Genomic_DNA"/>
</dbReference>
<reference evidence="9 10" key="1">
    <citation type="journal article" date="2011" name="Genome Biol. Evol.">
        <title>Reductive evolution of bacterial genome in insect gut environment.</title>
        <authorList>
            <person name="Nikoh N."/>
            <person name="Hosokawa T."/>
            <person name="Ohshima K."/>
            <person name="Hattori M."/>
            <person name="Fukatsu T."/>
        </authorList>
    </citation>
    <scope>NUCLEOTIDE SEQUENCE [LARGE SCALE GENOMIC DNA]</scope>
    <source>
        <strain evidence="9 10">Mpkobe</strain>
    </source>
</reference>
<evidence type="ECO:0000313" key="9">
    <source>
        <dbReference type="EMBL" id="BAH83419.1"/>
    </source>
</evidence>
<evidence type="ECO:0000259" key="8">
    <source>
        <dbReference type="Pfam" id="PF23016"/>
    </source>
</evidence>
<dbReference type="HOGENOM" id="CLU_044779_4_0_6"/>
<dbReference type="InterPro" id="IPR053910">
    <property type="entry name" value="RsmI_HTH"/>
</dbReference>
<dbReference type="AlphaFoldDB" id="C5WDL3"/>
<keyword evidence="5 6" id="KW-0949">S-adenosyl-L-methionine</keyword>
<dbReference type="PANTHER" id="PTHR46111">
    <property type="entry name" value="RIBOSOMAL RNA SMALL SUBUNIT METHYLTRANSFERASE I"/>
    <property type="match status" value="1"/>
</dbReference>
<dbReference type="InterPro" id="IPR000878">
    <property type="entry name" value="4pyrrol_Mease"/>
</dbReference>
<evidence type="ECO:0000313" key="10">
    <source>
        <dbReference type="Proteomes" id="UP000061704"/>
    </source>
</evidence>
<evidence type="ECO:0000256" key="5">
    <source>
        <dbReference type="ARBA" id="ARBA00022691"/>
    </source>
</evidence>
<feature type="domain" description="Tetrapyrrole methylase" evidence="7">
    <location>
        <begin position="13"/>
        <end position="212"/>
    </location>
</feature>
<dbReference type="PROSITE" id="PS01296">
    <property type="entry name" value="RSMI"/>
    <property type="match status" value="1"/>
</dbReference>
<proteinExistence type="inferred from homology"/>
<dbReference type="OrthoDB" id="9809084at2"/>
<dbReference type="InterPro" id="IPR018063">
    <property type="entry name" value="SAM_MeTrfase_RsmI_CS"/>
</dbReference>
<name>C5WDL3_9ENTR</name>
<dbReference type="Gene3D" id="3.40.1010.10">
    <property type="entry name" value="Cobalt-precorrin-4 Transmethylase, Domain 1"/>
    <property type="match status" value="1"/>
</dbReference>
<dbReference type="EC" id="2.1.1.198" evidence="6"/>
<dbReference type="NCBIfam" id="TIGR00096">
    <property type="entry name" value="16S rRNA (cytidine(1402)-2'-O)-methyltransferase"/>
    <property type="match status" value="1"/>
</dbReference>
<dbReference type="InterPro" id="IPR035996">
    <property type="entry name" value="4pyrrol_Methylase_sf"/>
</dbReference>
<comment type="catalytic activity">
    <reaction evidence="6">
        <text>cytidine(1402) in 16S rRNA + S-adenosyl-L-methionine = 2'-O-methylcytidine(1402) in 16S rRNA + S-adenosyl-L-homocysteine + H(+)</text>
        <dbReference type="Rhea" id="RHEA:42924"/>
        <dbReference type="Rhea" id="RHEA-COMP:10285"/>
        <dbReference type="Rhea" id="RHEA-COMP:10286"/>
        <dbReference type="ChEBI" id="CHEBI:15378"/>
        <dbReference type="ChEBI" id="CHEBI:57856"/>
        <dbReference type="ChEBI" id="CHEBI:59789"/>
        <dbReference type="ChEBI" id="CHEBI:74495"/>
        <dbReference type="ChEBI" id="CHEBI:82748"/>
        <dbReference type="EC" id="2.1.1.198"/>
    </reaction>
</comment>
<keyword evidence="10" id="KW-1185">Reference proteome</keyword>
<feature type="domain" description="RsmI HTH" evidence="8">
    <location>
        <begin position="243"/>
        <end position="284"/>
    </location>
</feature>
<comment type="similarity">
    <text evidence="6">Belongs to the methyltransferase superfamily. RsmI family.</text>
</comment>
<evidence type="ECO:0000256" key="6">
    <source>
        <dbReference type="HAMAP-Rule" id="MF_01877"/>
    </source>
</evidence>
<dbReference type="GO" id="GO:0005737">
    <property type="term" value="C:cytoplasm"/>
    <property type="evidence" value="ECO:0007669"/>
    <property type="project" value="UniProtKB-SubCell"/>
</dbReference>
<keyword evidence="4 6" id="KW-0808">Transferase</keyword>
<evidence type="ECO:0000256" key="3">
    <source>
        <dbReference type="ARBA" id="ARBA00022603"/>
    </source>
</evidence>
<sequence length="291" mass="33436">MKSIIFTDICKSTLYIVPTPIGNLGDITNRALIVLSKVDLIAVENTFHTGFLLKYFNINTKLLLMHNYNEKQKSRLIIKKLQEGKSIALVSDAGTPLINDPGYYLIRNCRKLCIRIVPLPGPCAAITALSASGLPADRFCYEGFLPATRKARCDKLRSIRLESRTIIFYESPHRILDTIYDIVIELGNERYIILARELTKYWESIRGSSAEELLCWLKNTKNSTKGEIVLVIEGYKKDRKNLNSEVLRTLYLLQQELSPKKSISLTSKIHNIRKNDLYKYYLNQQKSHDKY</sequence>
<dbReference type="PANTHER" id="PTHR46111:SF1">
    <property type="entry name" value="RIBOSOMAL RNA SMALL SUBUNIT METHYLTRANSFERASE I"/>
    <property type="match status" value="1"/>
</dbReference>
<dbReference type="CDD" id="cd11648">
    <property type="entry name" value="RsmI"/>
    <property type="match status" value="1"/>
</dbReference>
<evidence type="ECO:0000256" key="1">
    <source>
        <dbReference type="ARBA" id="ARBA00022490"/>
    </source>
</evidence>
<dbReference type="HAMAP" id="MF_01877">
    <property type="entry name" value="16SrRNA_methyltr_I"/>
    <property type="match status" value="1"/>
</dbReference>
<gene>
    <name evidence="9" type="primary">yraL</name>
    <name evidence="6" type="synonym">rsmI</name>
    <name evidence="9" type="ORF">ICMP_578</name>
</gene>
<dbReference type="Pfam" id="PF23016">
    <property type="entry name" value="RsmI_C"/>
    <property type="match status" value="1"/>
</dbReference>
<dbReference type="FunFam" id="3.30.950.10:FF:000002">
    <property type="entry name" value="Ribosomal RNA small subunit methyltransferase I"/>
    <property type="match status" value="1"/>
</dbReference>
<dbReference type="Proteomes" id="UP000061704">
    <property type="component" value="Chromosome"/>
</dbReference>
<dbReference type="InterPro" id="IPR014776">
    <property type="entry name" value="4pyrrole_Mease_sub2"/>
</dbReference>
<dbReference type="STRING" id="476281.ICMP_578"/>
<keyword evidence="2 6" id="KW-0698">rRNA processing</keyword>
<comment type="function">
    <text evidence="6">Catalyzes the 2'-O-methylation of the ribose of cytidine 1402 (C1402) in 16S rRNA.</text>
</comment>
<dbReference type="PIRSF" id="PIRSF005917">
    <property type="entry name" value="MTase_YraL"/>
    <property type="match status" value="1"/>
</dbReference>
<dbReference type="KEGG" id="icp:ICMP_578"/>
<comment type="subcellular location">
    <subcellularLocation>
        <location evidence="6">Cytoplasm</location>
    </subcellularLocation>
</comment>
<dbReference type="GO" id="GO:0070677">
    <property type="term" value="F:rRNA (cytosine-2'-O-)-methyltransferase activity"/>
    <property type="evidence" value="ECO:0007669"/>
    <property type="project" value="UniProtKB-UniRule"/>
</dbReference>
<dbReference type="InterPro" id="IPR014777">
    <property type="entry name" value="4pyrrole_Mease_sub1"/>
</dbReference>
<evidence type="ECO:0000259" key="7">
    <source>
        <dbReference type="Pfam" id="PF00590"/>
    </source>
</evidence>
<keyword evidence="1 6" id="KW-0963">Cytoplasm</keyword>
<organism evidence="9 10">
    <name type="scientific">Candidatus Ishikawaella capsulata Mpkobe</name>
    <dbReference type="NCBI Taxonomy" id="476281"/>
    <lineage>
        <taxon>Bacteria</taxon>
        <taxon>Pseudomonadati</taxon>
        <taxon>Pseudomonadota</taxon>
        <taxon>Gammaproteobacteria</taxon>
        <taxon>Enterobacterales</taxon>
        <taxon>Enterobacteriaceae</taxon>
        <taxon>Candidatus Ishikawella</taxon>
    </lineage>
</organism>